<evidence type="ECO:0000256" key="2">
    <source>
        <dbReference type="ARBA" id="ARBA00008000"/>
    </source>
</evidence>
<dbReference type="AlphaFoldDB" id="A0AAN1RUE4"/>
<dbReference type="GO" id="GO:0071949">
    <property type="term" value="F:FAD binding"/>
    <property type="evidence" value="ECO:0007669"/>
    <property type="project" value="InterPro"/>
</dbReference>
<dbReference type="InterPro" id="IPR016166">
    <property type="entry name" value="FAD-bd_PCMH"/>
</dbReference>
<dbReference type="InterPro" id="IPR016164">
    <property type="entry name" value="FAD-linked_Oxase-like_C"/>
</dbReference>
<dbReference type="FunFam" id="1.10.45.10:FF:000001">
    <property type="entry name" value="D-lactate dehydrogenase mitochondrial"/>
    <property type="match status" value="1"/>
</dbReference>
<accession>A0AAN1RUE4</accession>
<dbReference type="RefSeq" id="WP_048939750.1">
    <property type="nucleotide sequence ID" value="NZ_CP012077.1"/>
</dbReference>
<dbReference type="PANTHER" id="PTHR43716">
    <property type="entry name" value="D-2-HYDROXYGLUTARATE DEHYDROGENASE, MITOCHONDRIAL"/>
    <property type="match status" value="1"/>
</dbReference>
<protein>
    <submittedName>
        <fullName evidence="6">FAD-binding oxidoreductase</fullName>
    </submittedName>
</protein>
<gene>
    <name evidence="6" type="ORF">CS347_05760</name>
</gene>
<dbReference type="GO" id="GO:0003824">
    <property type="term" value="F:catalytic activity"/>
    <property type="evidence" value="ECO:0007669"/>
    <property type="project" value="InterPro"/>
</dbReference>
<dbReference type="PROSITE" id="PS51387">
    <property type="entry name" value="FAD_PCMH"/>
    <property type="match status" value="1"/>
</dbReference>
<evidence type="ECO:0000259" key="5">
    <source>
        <dbReference type="PROSITE" id="PS51387"/>
    </source>
</evidence>
<evidence type="ECO:0000313" key="7">
    <source>
        <dbReference type="Proteomes" id="UP000282741"/>
    </source>
</evidence>
<evidence type="ECO:0000256" key="1">
    <source>
        <dbReference type="ARBA" id="ARBA00001974"/>
    </source>
</evidence>
<dbReference type="GeneID" id="92996544"/>
<dbReference type="SUPFAM" id="SSF55103">
    <property type="entry name" value="FAD-linked oxidases, C-terminal domain"/>
    <property type="match status" value="1"/>
</dbReference>
<dbReference type="PANTHER" id="PTHR43716:SF2">
    <property type="entry name" value="BLL6224 PROTEIN"/>
    <property type="match status" value="1"/>
</dbReference>
<dbReference type="InterPro" id="IPR051264">
    <property type="entry name" value="FAD-oxidored/transferase_4"/>
</dbReference>
<proteinExistence type="inferred from homology"/>
<organism evidence="6 7">
    <name type="scientific">Bordetella hinzii</name>
    <dbReference type="NCBI Taxonomy" id="103855"/>
    <lineage>
        <taxon>Bacteria</taxon>
        <taxon>Pseudomonadati</taxon>
        <taxon>Pseudomonadota</taxon>
        <taxon>Betaproteobacteria</taxon>
        <taxon>Burkholderiales</taxon>
        <taxon>Alcaligenaceae</taxon>
        <taxon>Bordetella</taxon>
    </lineage>
</organism>
<dbReference type="InterPro" id="IPR036318">
    <property type="entry name" value="FAD-bd_PCMH-like_sf"/>
</dbReference>
<dbReference type="Pfam" id="PF02913">
    <property type="entry name" value="FAD-oxidase_C"/>
    <property type="match status" value="1"/>
</dbReference>
<comment type="cofactor">
    <cofactor evidence="1">
        <name>FAD</name>
        <dbReference type="ChEBI" id="CHEBI:57692"/>
    </cofactor>
</comment>
<dbReference type="InterPro" id="IPR004113">
    <property type="entry name" value="FAD-bd_oxidored_4_C"/>
</dbReference>
<dbReference type="InterPro" id="IPR016169">
    <property type="entry name" value="FAD-bd_PCMH_sub2"/>
</dbReference>
<dbReference type="Gene3D" id="3.30.43.10">
    <property type="entry name" value="Uridine Diphospho-n-acetylenolpyruvylglucosamine Reductase, domain 2"/>
    <property type="match status" value="1"/>
</dbReference>
<evidence type="ECO:0000256" key="3">
    <source>
        <dbReference type="ARBA" id="ARBA00022630"/>
    </source>
</evidence>
<sequence>MTRAALLAELAARLGQPNVLTGADAEPYLTDWRRAVTGRAIAVLRPADSGEVAQVVRLCAAAGVPVVPQGGNTGQVAAATPDASASAVVLSLARMNRVRAVDLDNDTITVEAGCVLQAVQEAARRAGRLFPLSLGAQGSCTIGGNLATNAGGTQVLRYGNARELALGLEVVTPQGEIWDGLRGLRKDNTGYDLRDLYIGSEGTLGIITAAVLKLFPLPRAQRTALIAVPGLAQALQLLRRARAGFGAALTAFEVMSVHCLRDVVRAFPRQRLPFADLPDDAWCVLLEMSDSEDEQHAQQRLEAVLAGGLEAGEALDAAVSVSGAQSAAFWHLRESITLALAQAGDCVKHDISLPASRIPEFVRATDQALAAAFPGVAMRVFGHLGDGNLHYNLLPPAGAAQAAIQRLVHDRVHEAGGSISAEQGIGQRRVADLQRYKSAVEMDLMRRIKRALDPQGVMNPGKVLSADPDGAVPWQAAPRPACLLDGRPA</sequence>
<evidence type="ECO:0000256" key="4">
    <source>
        <dbReference type="ARBA" id="ARBA00022827"/>
    </source>
</evidence>
<dbReference type="InterPro" id="IPR006094">
    <property type="entry name" value="Oxid_FAD_bind_N"/>
</dbReference>
<evidence type="ECO:0000313" key="6">
    <source>
        <dbReference type="EMBL" id="AZW16311.1"/>
    </source>
</evidence>
<dbReference type="Proteomes" id="UP000282741">
    <property type="component" value="Chromosome"/>
</dbReference>
<name>A0AAN1RUE4_9BORD</name>
<dbReference type="Pfam" id="PF01565">
    <property type="entry name" value="FAD_binding_4"/>
    <property type="match status" value="1"/>
</dbReference>
<comment type="similarity">
    <text evidence="2">Belongs to the FAD-binding oxidoreductase/transferase type 4 family.</text>
</comment>
<dbReference type="Gene3D" id="1.10.45.10">
    <property type="entry name" value="Vanillyl-alcohol Oxidase, Chain A, domain 4"/>
    <property type="match status" value="1"/>
</dbReference>
<dbReference type="Gene3D" id="3.30.70.2740">
    <property type="match status" value="1"/>
</dbReference>
<dbReference type="SUPFAM" id="SSF56176">
    <property type="entry name" value="FAD-binding/transporter-associated domain-like"/>
    <property type="match status" value="1"/>
</dbReference>
<reference evidence="7" key="1">
    <citation type="submission" date="2017-10" db="EMBL/GenBank/DDBJ databases">
        <title>Whole genome sequencing of various Bordetella species.</title>
        <authorList>
            <person name="Weigand M.R."/>
            <person name="Loparev V."/>
            <person name="Peng Y."/>
            <person name="Bowden K.E."/>
            <person name="Tondella M.L."/>
            <person name="Williams M.M."/>
        </authorList>
    </citation>
    <scope>NUCLEOTIDE SEQUENCE [LARGE SCALE GENOMIC DNA]</scope>
    <source>
        <strain evidence="7">H720</strain>
    </source>
</reference>
<dbReference type="GO" id="GO:0022904">
    <property type="term" value="P:respiratory electron transport chain"/>
    <property type="evidence" value="ECO:0007669"/>
    <property type="project" value="TreeGrafter"/>
</dbReference>
<keyword evidence="4" id="KW-0274">FAD</keyword>
<feature type="domain" description="FAD-binding PCMH-type" evidence="5">
    <location>
        <begin position="36"/>
        <end position="217"/>
    </location>
</feature>
<dbReference type="EMBL" id="CP024172">
    <property type="protein sequence ID" value="AZW16311.1"/>
    <property type="molecule type" value="Genomic_DNA"/>
</dbReference>
<dbReference type="Gene3D" id="3.30.465.10">
    <property type="match status" value="1"/>
</dbReference>
<dbReference type="InterPro" id="IPR016167">
    <property type="entry name" value="FAD-bd_PCMH_sub1"/>
</dbReference>
<dbReference type="InterPro" id="IPR016171">
    <property type="entry name" value="Vanillyl_alc_oxidase_C-sub2"/>
</dbReference>
<dbReference type="Gene3D" id="3.30.70.2190">
    <property type="match status" value="1"/>
</dbReference>
<keyword evidence="3" id="KW-0285">Flavoprotein</keyword>